<sequence>MSSRNRITPLPFSGRHVEARVVTDVRDFPLTGRVIVVNLDTTPAYLARLPRTPIPAFSSTIAVDSTLAQAKAVVLLQVLDEQPVSGITDEPGWQHFTDIAGPDAFPRTTPLYRSARAEVGTVRFDPHAALGATHPGSRPRDFTVRLMLWYCPPDTACGIHNRHDFIETHAQVVGHGRMQKFADQEPASLYEDVLMSPGYATPVPFCGIGPDTTFTYPWHQYKADTDCVWLAVEYHLAD</sequence>
<reference evidence="1 2" key="1">
    <citation type="submission" date="2019-02" db="EMBL/GenBank/DDBJ databases">
        <title>Sequencing the genomes of 1000 actinobacteria strains.</title>
        <authorList>
            <person name="Klenk H.-P."/>
        </authorList>
    </citation>
    <scope>NUCLEOTIDE SEQUENCE [LARGE SCALE GENOMIC DNA]</scope>
    <source>
        <strain evidence="1 2">DSM 45162</strain>
    </source>
</reference>
<dbReference type="EMBL" id="SHKY01000001">
    <property type="protein sequence ID" value="RZU53782.1"/>
    <property type="molecule type" value="Genomic_DNA"/>
</dbReference>
<proteinExistence type="predicted"/>
<name>A0A4Q7ZRL0_9ACTN</name>
<keyword evidence="2" id="KW-1185">Reference proteome</keyword>
<dbReference type="OrthoDB" id="1988917at2"/>
<organism evidence="1 2">
    <name type="scientific">Krasilnikovia cinnamomea</name>
    <dbReference type="NCBI Taxonomy" id="349313"/>
    <lineage>
        <taxon>Bacteria</taxon>
        <taxon>Bacillati</taxon>
        <taxon>Actinomycetota</taxon>
        <taxon>Actinomycetes</taxon>
        <taxon>Micromonosporales</taxon>
        <taxon>Micromonosporaceae</taxon>
        <taxon>Krasilnikovia</taxon>
    </lineage>
</organism>
<dbReference type="RefSeq" id="WP_130512231.1">
    <property type="nucleotide sequence ID" value="NZ_SHKY01000001.1"/>
</dbReference>
<comment type="caution">
    <text evidence="1">The sequence shown here is derived from an EMBL/GenBank/DDBJ whole genome shotgun (WGS) entry which is preliminary data.</text>
</comment>
<protein>
    <submittedName>
        <fullName evidence="1">Uncharacterized protein</fullName>
    </submittedName>
</protein>
<dbReference type="AlphaFoldDB" id="A0A4Q7ZRL0"/>
<dbReference type="Proteomes" id="UP000292564">
    <property type="component" value="Unassembled WGS sequence"/>
</dbReference>
<evidence type="ECO:0000313" key="1">
    <source>
        <dbReference type="EMBL" id="RZU53782.1"/>
    </source>
</evidence>
<gene>
    <name evidence="1" type="ORF">EV385_5716</name>
</gene>
<evidence type="ECO:0000313" key="2">
    <source>
        <dbReference type="Proteomes" id="UP000292564"/>
    </source>
</evidence>
<accession>A0A4Q7ZRL0</accession>